<feature type="compositionally biased region" description="Low complexity" evidence="1">
    <location>
        <begin position="1460"/>
        <end position="1479"/>
    </location>
</feature>
<evidence type="ECO:0000256" key="1">
    <source>
        <dbReference type="SAM" id="MobiDB-lite"/>
    </source>
</evidence>
<feature type="compositionally biased region" description="Basic and acidic residues" evidence="1">
    <location>
        <begin position="1150"/>
        <end position="1160"/>
    </location>
</feature>
<feature type="region of interest" description="Disordered" evidence="1">
    <location>
        <begin position="904"/>
        <end position="949"/>
    </location>
</feature>
<feature type="compositionally biased region" description="Basic and acidic residues" evidence="1">
    <location>
        <begin position="665"/>
        <end position="681"/>
    </location>
</feature>
<accession>A0A9N9LJY2</accession>
<feature type="compositionally biased region" description="Polar residues" evidence="1">
    <location>
        <begin position="1031"/>
        <end position="1044"/>
    </location>
</feature>
<proteinExistence type="predicted"/>
<feature type="region of interest" description="Disordered" evidence="1">
    <location>
        <begin position="1716"/>
        <end position="1759"/>
    </location>
</feature>
<gene>
    <name evidence="2" type="ORF">HYALB_00008948</name>
</gene>
<evidence type="ECO:0000313" key="3">
    <source>
        <dbReference type="Proteomes" id="UP000701801"/>
    </source>
</evidence>
<feature type="region of interest" description="Disordered" evidence="1">
    <location>
        <begin position="1031"/>
        <end position="1160"/>
    </location>
</feature>
<organism evidence="2 3">
    <name type="scientific">Hymenoscyphus albidus</name>
    <dbReference type="NCBI Taxonomy" id="595503"/>
    <lineage>
        <taxon>Eukaryota</taxon>
        <taxon>Fungi</taxon>
        <taxon>Dikarya</taxon>
        <taxon>Ascomycota</taxon>
        <taxon>Pezizomycotina</taxon>
        <taxon>Leotiomycetes</taxon>
        <taxon>Helotiales</taxon>
        <taxon>Helotiaceae</taxon>
        <taxon>Hymenoscyphus</taxon>
    </lineage>
</organism>
<feature type="compositionally biased region" description="Polar residues" evidence="1">
    <location>
        <begin position="1480"/>
        <end position="1499"/>
    </location>
</feature>
<feature type="compositionally biased region" description="Basic and acidic residues" evidence="1">
    <location>
        <begin position="1776"/>
        <end position="1791"/>
    </location>
</feature>
<reference evidence="2" key="1">
    <citation type="submission" date="2021-07" db="EMBL/GenBank/DDBJ databases">
        <authorList>
            <person name="Durling M."/>
        </authorList>
    </citation>
    <scope>NUCLEOTIDE SEQUENCE</scope>
</reference>
<protein>
    <submittedName>
        <fullName evidence="2">Uncharacterized protein</fullName>
    </submittedName>
</protein>
<feature type="region of interest" description="Disordered" evidence="1">
    <location>
        <begin position="1540"/>
        <end position="1598"/>
    </location>
</feature>
<keyword evidence="3" id="KW-1185">Reference proteome</keyword>
<feature type="compositionally biased region" description="Basic and acidic residues" evidence="1">
    <location>
        <begin position="909"/>
        <end position="922"/>
    </location>
</feature>
<feature type="compositionally biased region" description="Basic residues" evidence="1">
    <location>
        <begin position="696"/>
        <end position="705"/>
    </location>
</feature>
<feature type="compositionally biased region" description="Polar residues" evidence="1">
    <location>
        <begin position="1586"/>
        <end position="1595"/>
    </location>
</feature>
<feature type="region of interest" description="Disordered" evidence="1">
    <location>
        <begin position="665"/>
        <end position="728"/>
    </location>
</feature>
<dbReference type="Proteomes" id="UP000701801">
    <property type="component" value="Unassembled WGS sequence"/>
</dbReference>
<feature type="region of interest" description="Disordered" evidence="1">
    <location>
        <begin position="1450"/>
        <end position="1503"/>
    </location>
</feature>
<name>A0A9N9LJY2_9HELO</name>
<dbReference type="EMBL" id="CAJVRM010000126">
    <property type="protein sequence ID" value="CAG8975108.1"/>
    <property type="molecule type" value="Genomic_DNA"/>
</dbReference>
<feature type="compositionally biased region" description="Polar residues" evidence="1">
    <location>
        <begin position="1555"/>
        <end position="1571"/>
    </location>
</feature>
<dbReference type="PANTHER" id="PTHR40788">
    <property type="entry name" value="CLR5 DOMAIN-CONTAINING PROTEIN-RELATED"/>
    <property type="match status" value="1"/>
</dbReference>
<comment type="caution">
    <text evidence="2">The sequence shown here is derived from an EMBL/GenBank/DDBJ whole genome shotgun (WGS) entry which is preliminary data.</text>
</comment>
<feature type="region of interest" description="Disordered" evidence="1">
    <location>
        <begin position="989"/>
        <end position="1009"/>
    </location>
</feature>
<feature type="region of interest" description="Disordered" evidence="1">
    <location>
        <begin position="1773"/>
        <end position="1815"/>
    </location>
</feature>
<sequence length="1962" mass="220671">MGDCSHDESLAILQQLQEASTTQPALPHFYENLPAIPIPKPTPEENAFLHHDIGEKVGTAWNLLNAIVIRHEPEIRSIWDKKSAKRRFAILLEAWGGIMPEMYRPDFRWFLSTVAENGNLVSDTDIDPEEVLFLKRSKKHTALIFPYINLEHLVEKKALPLFINSRGRAGPNEFLQFNVEATNLARACGELRAPNLHGFRIDIDNVENYAEIVPSSSTFHNFNLTAGETLLAMEIHDHVMRFVTKCCLLILNRTDPQDLMDAPILPDVPIPRKLRWADVSSINWEAPFVKPMEFNHHMIKDYLLVRRSAAEDHIWDLRENPGYFAATVTEWSEHLKERMNFPDDPDILETGTPKFWNAVIMEVISHAVESLVAWHQLYIHFSLIHERVTKDDPLALSWFRQLPEDCAEKLHIFELMLGKISERLMGTLWRGWLVSPYNREIYRTALGPHTRPTMENYKLNGNLDIIYPPPGVTNLFKVMSSAKHREPNLLTLTRLMHPLGRNVFGYRNLVDDMGIQFITNPMENLRVSPWCKRMFTDLGLISTLKKEVDKHRTFCLQTPFLSRKNGIYIRSAAAQSLLLLKEMRHKHRLYERLADLGTPIQGRFDYPMNKPRTAEVVKRMQQSERNLQAFWKKADDEYKEIAGSYPLAEMGGILEFNSRQIHRTPDWVEPGKEEFPKEVCKKKVSSAEEMAEKGVSKKRRKRKSGRNSQKTLEEKPSDDLGMEMGSDQVNCHPEMRCEKETNLGSDNIKPSADNVGAEIEPVSFSESSKGPQENPVSRTENDTTQISSPANGNEISPQTEQIPVGPMEEASIDKNEQTLERQAKSTIADPALQSEAKSSIVQVDNSIEKETKIGTEITATLPYDEPKTFSVTISANDAFTPSNGREVDPKTESQSVCVEAEAVEGNETEATKEETTEVDHSVPSRNIHCESSPLSHIDDQPSDTAQTEDQQIMPLSKVARGRSLSAGSQPEAAIAVQTSDILKIEDEFLRPPSNPFHGPSPESCTEENNDEFICSDREQDNEPSINLIRQHSPVSLSDVKSYTEAQPIDTRTENAHPRNMVRECSAGSCSEPESCVDVQPSDTQEGDEYPRRLLQESLPDSPGKLQNSFDMLPGNIKEEDKHSSNVLLDHSIHSPNESQGDFENPPNIIRQRESENRKPECTIEPFRTGFPVMMSGAIYSDRPLTAESFTQIPDSEYRRDVCPRRAALDSLITDKIPVEGSRNQVGKKTDGIGGIGCLVNTQSEKNGATIWPSIVSSSMVSLNSESEQEVCVPEMPLEGSTINNSELAKPSSPAASISPNRLAQVHQTSKVAHAKPQEAQTKCSDESDTFRISVNGLFEENTTSDTEEWWSRAIAAHNGSDPFANFLEYPYRVSGRPRGASVPALFNVVDDYEGSWYEIVENLPVRRFSDSTPKNDYMVEGIEDPSSPAAEWKYAGYVFEGQTLVESTDIERREGPLIARSSSSRSRSRSSSTDSDVSRLNLNETAQTTDLSTSPTVSWFGSPDLEKLVPASSELATLYEEIRVLKQEYQIALAHERAQEAMEELAESEDRNDSMESGTANSKVEEQANTSTDDHGSSTDNHETTNDTPDSSTFGDLTHVDDSKKKKIQPLIAVPWNLVGVRRGKRIPAIKWPTKTDVLENNPFRQLQELEPETEEVAMDEGLPENEMDSKSMAQHSKCLATNNSVNCTDAEPVQSMSSEAEPASNAVEEEDVFFDSNESFPGDDEVDRDANENERINPTCNHGNDAPPGASENGHKPNVQHDTIFTVEETSINEATDKMEVKLDCQESSKKKPGKSSKKSGSAKKKSGKALKNKSAEEFDEILNELKETATGIDKKHTAEKQKSQKKDKKPDYEIFYVTKTSHKVLTALYHEPVQNQPLPSFTWTEFLFAMEEIGFTPRSEYATLWHFCLADVGLGMQIHQPHGGMDKKVPFEQARIIGRRLTRQYGHVKDSFRRFEECDE</sequence>
<feature type="region of interest" description="Disordered" evidence="1">
    <location>
        <begin position="760"/>
        <end position="800"/>
    </location>
</feature>
<feature type="compositionally biased region" description="Basic and acidic residues" evidence="1">
    <location>
        <begin position="1572"/>
        <end position="1585"/>
    </location>
</feature>
<evidence type="ECO:0000313" key="2">
    <source>
        <dbReference type="EMBL" id="CAG8975108.1"/>
    </source>
</evidence>
<feature type="compositionally biased region" description="Polar residues" evidence="1">
    <location>
        <begin position="764"/>
        <end position="800"/>
    </location>
</feature>
<dbReference type="PANTHER" id="PTHR40788:SF2">
    <property type="entry name" value="CLR5 DOMAIN-CONTAINING PROTEIN"/>
    <property type="match status" value="1"/>
</dbReference>
<dbReference type="OrthoDB" id="2922289at2759"/>
<feature type="compositionally biased region" description="Basic residues" evidence="1">
    <location>
        <begin position="1792"/>
        <end position="1813"/>
    </location>
</feature>